<keyword evidence="3" id="KW-1185">Reference proteome</keyword>
<proteinExistence type="predicted"/>
<feature type="non-terminal residue" evidence="2">
    <location>
        <position position="103"/>
    </location>
</feature>
<comment type="caution">
    <text evidence="2">The sequence shown here is derived from an EMBL/GenBank/DDBJ whole genome shotgun (WGS) entry which is preliminary data.</text>
</comment>
<dbReference type="EMBL" id="CAJDYZ010011854">
    <property type="protein sequence ID" value="CAD1480178.1"/>
    <property type="molecule type" value="Genomic_DNA"/>
</dbReference>
<dbReference type="AlphaFoldDB" id="A0A6V7HLX1"/>
<protein>
    <submittedName>
        <fullName evidence="2">Uncharacterized protein</fullName>
    </submittedName>
</protein>
<sequence>MTMFGTLVQRLTSPVTSPTSPRRRFKSPSRWEVQSDPEDDPAAPVRKSRAKHLLDKRKSKSRARALNVHSEQVQMCNNPGWHDAAFPPLRGTKSLGRLDGMKE</sequence>
<evidence type="ECO:0000313" key="3">
    <source>
        <dbReference type="Proteomes" id="UP000752696"/>
    </source>
</evidence>
<evidence type="ECO:0000313" key="2">
    <source>
        <dbReference type="EMBL" id="CAD1480178.1"/>
    </source>
</evidence>
<feature type="region of interest" description="Disordered" evidence="1">
    <location>
        <begin position="1"/>
        <end position="103"/>
    </location>
</feature>
<gene>
    <name evidence="2" type="ORF">MHI_LOCUS899911</name>
</gene>
<organism evidence="2 3">
    <name type="scientific">Heterotrigona itama</name>
    <dbReference type="NCBI Taxonomy" id="395501"/>
    <lineage>
        <taxon>Eukaryota</taxon>
        <taxon>Metazoa</taxon>
        <taxon>Ecdysozoa</taxon>
        <taxon>Arthropoda</taxon>
        <taxon>Hexapoda</taxon>
        <taxon>Insecta</taxon>
        <taxon>Pterygota</taxon>
        <taxon>Neoptera</taxon>
        <taxon>Endopterygota</taxon>
        <taxon>Hymenoptera</taxon>
        <taxon>Apocrita</taxon>
        <taxon>Aculeata</taxon>
        <taxon>Apoidea</taxon>
        <taxon>Anthophila</taxon>
        <taxon>Apidae</taxon>
        <taxon>Heterotrigona</taxon>
    </lineage>
</organism>
<accession>A0A6V7HLX1</accession>
<feature type="compositionally biased region" description="Polar residues" evidence="1">
    <location>
        <begin position="9"/>
        <end position="20"/>
    </location>
</feature>
<reference evidence="2" key="1">
    <citation type="submission" date="2020-07" db="EMBL/GenBank/DDBJ databases">
        <authorList>
            <person name="Nazaruddin N."/>
        </authorList>
    </citation>
    <scope>NUCLEOTIDE SEQUENCE</scope>
</reference>
<name>A0A6V7HLX1_9HYME</name>
<evidence type="ECO:0000256" key="1">
    <source>
        <dbReference type="SAM" id="MobiDB-lite"/>
    </source>
</evidence>
<dbReference type="OrthoDB" id="27389at2759"/>
<feature type="compositionally biased region" description="Basic residues" evidence="1">
    <location>
        <begin position="46"/>
        <end position="63"/>
    </location>
</feature>
<dbReference type="Proteomes" id="UP000752696">
    <property type="component" value="Unassembled WGS sequence"/>
</dbReference>